<reference evidence="2" key="1">
    <citation type="submission" date="2022-03" db="EMBL/GenBank/DDBJ databases">
        <authorList>
            <person name="Martin H S."/>
        </authorList>
    </citation>
    <scope>NUCLEOTIDE SEQUENCE</scope>
</reference>
<gene>
    <name evidence="2" type="ORF">IPOD504_LOCUS11386</name>
</gene>
<name>A0ABN8IPY8_9NEOP</name>
<feature type="region of interest" description="Disordered" evidence="1">
    <location>
        <begin position="14"/>
        <end position="47"/>
    </location>
</feature>
<evidence type="ECO:0000256" key="1">
    <source>
        <dbReference type="SAM" id="MobiDB-lite"/>
    </source>
</evidence>
<proteinExistence type="predicted"/>
<feature type="non-terminal residue" evidence="2">
    <location>
        <position position="73"/>
    </location>
</feature>
<evidence type="ECO:0000313" key="3">
    <source>
        <dbReference type="Proteomes" id="UP000837857"/>
    </source>
</evidence>
<dbReference type="EMBL" id="OW152840">
    <property type="protein sequence ID" value="CAH2061707.1"/>
    <property type="molecule type" value="Genomic_DNA"/>
</dbReference>
<feature type="compositionally biased region" description="Basic residues" evidence="1">
    <location>
        <begin position="31"/>
        <end position="45"/>
    </location>
</feature>
<dbReference type="Proteomes" id="UP000837857">
    <property type="component" value="Chromosome 28"/>
</dbReference>
<sequence length="73" mass="8249">MAIVHNHTVLSTVTSHLLSSTSDRVNDRAYSRQKQKQRAHPKKRTDRLEEVVDTDSIRLAGGTAALVIRRRTV</sequence>
<protein>
    <submittedName>
        <fullName evidence="2">Uncharacterized protein</fullName>
    </submittedName>
</protein>
<evidence type="ECO:0000313" key="2">
    <source>
        <dbReference type="EMBL" id="CAH2061707.1"/>
    </source>
</evidence>
<accession>A0ABN8IPY8</accession>
<keyword evidence="3" id="KW-1185">Reference proteome</keyword>
<organism evidence="2 3">
    <name type="scientific">Iphiclides podalirius</name>
    <name type="common">scarce swallowtail</name>
    <dbReference type="NCBI Taxonomy" id="110791"/>
    <lineage>
        <taxon>Eukaryota</taxon>
        <taxon>Metazoa</taxon>
        <taxon>Ecdysozoa</taxon>
        <taxon>Arthropoda</taxon>
        <taxon>Hexapoda</taxon>
        <taxon>Insecta</taxon>
        <taxon>Pterygota</taxon>
        <taxon>Neoptera</taxon>
        <taxon>Endopterygota</taxon>
        <taxon>Lepidoptera</taxon>
        <taxon>Glossata</taxon>
        <taxon>Ditrysia</taxon>
        <taxon>Papilionoidea</taxon>
        <taxon>Papilionidae</taxon>
        <taxon>Papilioninae</taxon>
        <taxon>Iphiclides</taxon>
    </lineage>
</organism>